<dbReference type="Gene3D" id="1.25.40.390">
    <property type="match status" value="1"/>
</dbReference>
<dbReference type="SUPFAM" id="SSF48452">
    <property type="entry name" value="TPR-like"/>
    <property type="match status" value="1"/>
</dbReference>
<dbReference type="InterPro" id="IPR011990">
    <property type="entry name" value="TPR-like_helical_dom_sf"/>
</dbReference>
<keyword evidence="1" id="KW-0449">Lipoprotein</keyword>
<evidence type="ECO:0000313" key="1">
    <source>
        <dbReference type="EMBL" id="KAA9349617.1"/>
    </source>
</evidence>
<dbReference type="Proteomes" id="UP000326344">
    <property type="component" value="Unassembled WGS sequence"/>
</dbReference>
<dbReference type="RefSeq" id="WP_150878866.1">
    <property type="nucleotide sequence ID" value="NZ_VTWS01000005.1"/>
</dbReference>
<dbReference type="InterPro" id="IPR041662">
    <property type="entry name" value="SusD-like_2"/>
</dbReference>
<keyword evidence="2" id="KW-1185">Reference proteome</keyword>
<dbReference type="Pfam" id="PF12771">
    <property type="entry name" value="SusD-like_2"/>
    <property type="match status" value="2"/>
</dbReference>
<dbReference type="AlphaFoldDB" id="A0A5N1JAB6"/>
<proteinExistence type="predicted"/>
<protein>
    <submittedName>
        <fullName evidence="1">SusD/RagB family nutrient-binding outer membrane lipoprotein</fullName>
    </submittedName>
</protein>
<gene>
    <name evidence="1" type="ORF">F0P93_19335</name>
</gene>
<organism evidence="1 2">
    <name type="scientific">Larkinella humicola</name>
    <dbReference type="NCBI Taxonomy" id="2607654"/>
    <lineage>
        <taxon>Bacteria</taxon>
        <taxon>Pseudomonadati</taxon>
        <taxon>Bacteroidota</taxon>
        <taxon>Cytophagia</taxon>
        <taxon>Cytophagales</taxon>
        <taxon>Spirosomataceae</taxon>
        <taxon>Larkinella</taxon>
    </lineage>
</organism>
<accession>A0A5N1JAB6</accession>
<comment type="caution">
    <text evidence="1">The sequence shown here is derived from an EMBL/GenBank/DDBJ whole genome shotgun (WGS) entry which is preliminary data.</text>
</comment>
<dbReference type="PROSITE" id="PS51257">
    <property type="entry name" value="PROKAR_LIPOPROTEIN"/>
    <property type="match status" value="1"/>
</dbReference>
<evidence type="ECO:0000313" key="2">
    <source>
        <dbReference type="Proteomes" id="UP000326344"/>
    </source>
</evidence>
<sequence length="558" mass="61775">MNAAKTILITLIATLGLVMTSCENLNEVNKNPNAAEEVSSNYVLTYVLTRSARVYYNLGAEGSKIAGAMQYNQVGTDLDAAAVNQYGWGQESWNEYYDILRNNKIIYDNAVRDNNNFFKAVSLTIRASLFGLLTDLYGDIPYSEALNAKTGTFFPKYDPQLDVYKGVLKDLQEANTLLSALTAKDAINATSDVLYKGDAAKWKKFANSLRLRYCLRVSSKKAEMSAAGINLEEEFKNAASAVFTSNADDALINFLGTNGENSALGGLLNSPSPKYFIKPSRTFVSKLLSTGDPRLERWAQPVLNKWDSRVKKTVDSTVKNRFGDSFTVKFIPATASSVDTSLYVGLPIGLPVVQAMAYNKGTDAATYNPERNPYISFIHDRYRKNTDPYVNINWMTYAEVEFILAEAALAGNFGVAGTAEEHYKKGIKASLEKVAALGATGFDFEKFYAQPGVSYAAATTKLERILEQKWIAGWLTVQSWFDWRRTGYPNLKTGPVAQSGAALPIRFMYPTPNLDPSYLVNYNQAVSRLETSAYIPAGQSKDHPYGKMWLLQGTSKPW</sequence>
<reference evidence="1 2" key="1">
    <citation type="submission" date="2019-09" db="EMBL/GenBank/DDBJ databases">
        <title>Genome Sequence of Larkinella sp MA1.</title>
        <authorList>
            <person name="Srinivasan S."/>
        </authorList>
    </citation>
    <scope>NUCLEOTIDE SEQUENCE [LARGE SCALE GENOMIC DNA]</scope>
    <source>
        <strain evidence="1 2">MA1</strain>
    </source>
</reference>
<dbReference type="EMBL" id="VTWS01000005">
    <property type="protein sequence ID" value="KAA9349617.1"/>
    <property type="molecule type" value="Genomic_DNA"/>
</dbReference>
<name>A0A5N1JAB6_9BACT</name>